<dbReference type="SUPFAM" id="SSF81345">
    <property type="entry name" value="ABC transporter involved in vitamin B12 uptake, BtuC"/>
    <property type="match status" value="1"/>
</dbReference>
<keyword evidence="6 8" id="KW-1133">Transmembrane helix</keyword>
<feature type="transmembrane region" description="Helical" evidence="8">
    <location>
        <begin position="256"/>
        <end position="286"/>
    </location>
</feature>
<comment type="caution">
    <text evidence="9">The sequence shown here is derived from an EMBL/GenBank/DDBJ whole genome shotgun (WGS) entry which is preliminary data.</text>
</comment>
<dbReference type="PANTHER" id="PTHR30472">
    <property type="entry name" value="FERRIC ENTEROBACTIN TRANSPORT SYSTEM PERMEASE PROTEIN"/>
    <property type="match status" value="1"/>
</dbReference>
<dbReference type="Pfam" id="PF01032">
    <property type="entry name" value="FecCD"/>
    <property type="match status" value="1"/>
</dbReference>
<evidence type="ECO:0000256" key="5">
    <source>
        <dbReference type="ARBA" id="ARBA00022692"/>
    </source>
</evidence>
<dbReference type="GO" id="GO:0005886">
    <property type="term" value="C:plasma membrane"/>
    <property type="evidence" value="ECO:0007669"/>
    <property type="project" value="UniProtKB-SubCell"/>
</dbReference>
<feature type="transmembrane region" description="Helical" evidence="8">
    <location>
        <begin position="298"/>
        <end position="319"/>
    </location>
</feature>
<comment type="similarity">
    <text evidence="2">Belongs to the binding-protein-dependent transport system permease family. FecCD subfamily.</text>
</comment>
<name>A0AAQ1UGI3_9BACT</name>
<dbReference type="RefSeq" id="WP_115153122.1">
    <property type="nucleotide sequence ID" value="NZ_DBFWLE010000008.1"/>
</dbReference>
<feature type="transmembrane region" description="Helical" evidence="8">
    <location>
        <begin position="164"/>
        <end position="188"/>
    </location>
</feature>
<evidence type="ECO:0000313" key="10">
    <source>
        <dbReference type="Proteomes" id="UP000255283"/>
    </source>
</evidence>
<dbReference type="InterPro" id="IPR037294">
    <property type="entry name" value="ABC_BtuC-like"/>
</dbReference>
<dbReference type="PANTHER" id="PTHR30472:SF41">
    <property type="entry name" value="TRANSPORT SYSTEM PERMEASE PROTEIN"/>
    <property type="match status" value="1"/>
</dbReference>
<evidence type="ECO:0000313" key="9">
    <source>
        <dbReference type="EMBL" id="SUB79174.1"/>
    </source>
</evidence>
<keyword evidence="4" id="KW-1003">Cell membrane</keyword>
<evidence type="ECO:0000256" key="4">
    <source>
        <dbReference type="ARBA" id="ARBA00022475"/>
    </source>
</evidence>
<feature type="transmembrane region" description="Helical" evidence="8">
    <location>
        <begin position="326"/>
        <end position="345"/>
    </location>
</feature>
<feature type="transmembrane region" description="Helical" evidence="8">
    <location>
        <begin position="102"/>
        <end position="122"/>
    </location>
</feature>
<proteinExistence type="inferred from homology"/>
<organism evidence="9 10">
    <name type="scientific">Segatella buccae</name>
    <dbReference type="NCBI Taxonomy" id="28126"/>
    <lineage>
        <taxon>Bacteria</taxon>
        <taxon>Pseudomonadati</taxon>
        <taxon>Bacteroidota</taxon>
        <taxon>Bacteroidia</taxon>
        <taxon>Bacteroidales</taxon>
        <taxon>Prevotellaceae</taxon>
        <taxon>Segatella</taxon>
    </lineage>
</organism>
<comment type="subcellular location">
    <subcellularLocation>
        <location evidence="1">Cell membrane</location>
        <topology evidence="1">Multi-pass membrane protein</topology>
    </subcellularLocation>
</comment>
<evidence type="ECO:0000256" key="7">
    <source>
        <dbReference type="ARBA" id="ARBA00023136"/>
    </source>
</evidence>
<dbReference type="InterPro" id="IPR000522">
    <property type="entry name" value="ABC_transptr_permease_BtuC"/>
</dbReference>
<feature type="transmembrane region" description="Helical" evidence="8">
    <location>
        <begin position="208"/>
        <end position="230"/>
    </location>
</feature>
<feature type="transmembrane region" description="Helical" evidence="8">
    <location>
        <begin position="134"/>
        <end position="157"/>
    </location>
</feature>
<sequence length="348" mass="36228">MPKGVKLCIGLGATAIALFALNLVVGSVKIPATGVISVLFPRLSAMLFPSSGLVVAEHPSWQFIIMEARLPQALTAMLSGASLAVSGLMLQTAFRNPLAGPSIFGINSGAGLGVALVMLLLGGSVMTNAFTVSGFMAILLAAFTGAMLVTGIIFVCSSMVRNNIMLLIIGIMIGYLSSSAISLLNFFATEEGVKSYMVWGLGNFGGVSMAHMPVFASVTLVGLILSIALIKPLNALLLGEQYAENLGINTHRVRNILLLVTGLLTAITTAFCGPVAFIGLAVPHIARLLLTTDNHRQLLPATILTGAVVALLCNLFCYLPGETGVIPLNAVTPLLGAPVIIYVIIKNK</sequence>
<dbReference type="Gene3D" id="1.10.3470.10">
    <property type="entry name" value="ABC transporter involved in vitamin B12 uptake, BtuC"/>
    <property type="match status" value="1"/>
</dbReference>
<keyword evidence="3" id="KW-0813">Transport</keyword>
<protein>
    <submittedName>
        <fullName evidence="9">Vitamin B12 import system permease protein BtuC</fullName>
    </submittedName>
</protein>
<feature type="transmembrane region" description="Helical" evidence="8">
    <location>
        <begin position="70"/>
        <end position="90"/>
    </location>
</feature>
<dbReference type="CDD" id="cd06550">
    <property type="entry name" value="TM_ABC_iron-siderophores_like"/>
    <property type="match status" value="1"/>
</dbReference>
<evidence type="ECO:0000256" key="8">
    <source>
        <dbReference type="SAM" id="Phobius"/>
    </source>
</evidence>
<keyword evidence="5 8" id="KW-0812">Transmembrane</keyword>
<dbReference type="AlphaFoldDB" id="A0AAQ1UGI3"/>
<dbReference type="GO" id="GO:0033214">
    <property type="term" value="P:siderophore-iron import into cell"/>
    <property type="evidence" value="ECO:0007669"/>
    <property type="project" value="TreeGrafter"/>
</dbReference>
<evidence type="ECO:0000256" key="2">
    <source>
        <dbReference type="ARBA" id="ARBA00007935"/>
    </source>
</evidence>
<dbReference type="Proteomes" id="UP000255283">
    <property type="component" value="Unassembled WGS sequence"/>
</dbReference>
<keyword evidence="7 8" id="KW-0472">Membrane</keyword>
<evidence type="ECO:0000256" key="6">
    <source>
        <dbReference type="ARBA" id="ARBA00022989"/>
    </source>
</evidence>
<accession>A0AAQ1UGI3</accession>
<reference evidence="9 10" key="1">
    <citation type="submission" date="2018-06" db="EMBL/GenBank/DDBJ databases">
        <authorList>
            <consortium name="Pathogen Informatics"/>
            <person name="Doyle S."/>
        </authorList>
    </citation>
    <scope>NUCLEOTIDE SEQUENCE [LARGE SCALE GENOMIC DNA]</scope>
    <source>
        <strain evidence="9 10">NCTC13063</strain>
    </source>
</reference>
<dbReference type="GO" id="GO:0022857">
    <property type="term" value="F:transmembrane transporter activity"/>
    <property type="evidence" value="ECO:0007669"/>
    <property type="project" value="InterPro"/>
</dbReference>
<evidence type="ECO:0000256" key="3">
    <source>
        <dbReference type="ARBA" id="ARBA00022448"/>
    </source>
</evidence>
<dbReference type="EMBL" id="UGTJ01000001">
    <property type="protein sequence ID" value="SUB79174.1"/>
    <property type="molecule type" value="Genomic_DNA"/>
</dbReference>
<gene>
    <name evidence="9" type="primary">btuC</name>
    <name evidence="9" type="ORF">NCTC13063_00431</name>
</gene>
<evidence type="ECO:0000256" key="1">
    <source>
        <dbReference type="ARBA" id="ARBA00004651"/>
    </source>
</evidence>